<dbReference type="AlphaFoldDB" id="A0A6L8T9G2"/>
<dbReference type="Proteomes" id="UP000477285">
    <property type="component" value="Unassembled WGS sequence"/>
</dbReference>
<gene>
    <name evidence="1" type="ORF">GT728_20555</name>
</gene>
<protein>
    <submittedName>
        <fullName evidence="1">Uncharacterized protein</fullName>
    </submittedName>
</protein>
<proteinExistence type="predicted"/>
<evidence type="ECO:0000313" key="2">
    <source>
        <dbReference type="Proteomes" id="UP000477285"/>
    </source>
</evidence>
<accession>A0A6L8T9G2</accession>
<sequence length="76" mass="8901">MKREEFVSKINEAGLGGKVFVNPNNYAGGPYFLGCFFDGNQWVAYENDERGKHEDLIRTIYEEEAFQYLYEYMIGK</sequence>
<evidence type="ECO:0000313" key="1">
    <source>
        <dbReference type="EMBL" id="MZL35488.1"/>
    </source>
</evidence>
<dbReference type="RefSeq" id="WP_161234463.1">
    <property type="nucleotide sequence ID" value="NZ_JADMTA010000030.1"/>
</dbReference>
<reference evidence="1 2" key="1">
    <citation type="journal article" date="2019" name="Nat. Med.">
        <title>A library of human gut bacterial isolates paired with longitudinal multiomics data enables mechanistic microbiome research.</title>
        <authorList>
            <person name="Poyet M."/>
            <person name="Groussin M."/>
            <person name="Gibbons S.M."/>
            <person name="Avila-Pacheco J."/>
            <person name="Jiang X."/>
            <person name="Kearney S.M."/>
            <person name="Perrotta A.R."/>
            <person name="Berdy B."/>
            <person name="Zhao S."/>
            <person name="Lieberman T.D."/>
            <person name="Swanson P.K."/>
            <person name="Smith M."/>
            <person name="Roesemann S."/>
            <person name="Alexander J.E."/>
            <person name="Rich S.A."/>
            <person name="Livny J."/>
            <person name="Vlamakis H."/>
            <person name="Clish C."/>
            <person name="Bullock K."/>
            <person name="Deik A."/>
            <person name="Scott J."/>
            <person name="Pierce K.A."/>
            <person name="Xavier R.J."/>
            <person name="Alm E.J."/>
        </authorList>
    </citation>
    <scope>NUCLEOTIDE SEQUENCE [LARGE SCALE GENOMIC DNA]</scope>
    <source>
        <strain evidence="1 2">BIOML-A1</strain>
    </source>
</reference>
<organism evidence="1 2">
    <name type="scientific">Blautia wexlerae</name>
    <dbReference type="NCBI Taxonomy" id="418240"/>
    <lineage>
        <taxon>Bacteria</taxon>
        <taxon>Bacillati</taxon>
        <taxon>Bacillota</taxon>
        <taxon>Clostridia</taxon>
        <taxon>Lachnospirales</taxon>
        <taxon>Lachnospiraceae</taxon>
        <taxon>Blautia</taxon>
    </lineage>
</organism>
<dbReference type="EMBL" id="WWVQ01000104">
    <property type="protein sequence ID" value="MZL35488.1"/>
    <property type="molecule type" value="Genomic_DNA"/>
</dbReference>
<name>A0A6L8T9G2_9FIRM</name>
<comment type="caution">
    <text evidence="1">The sequence shown here is derived from an EMBL/GenBank/DDBJ whole genome shotgun (WGS) entry which is preliminary data.</text>
</comment>